<feature type="active site" description="Proton donor; for delta-elimination activity" evidence="15">
    <location>
        <position position="264"/>
    </location>
</feature>
<dbReference type="GO" id="GO:0140078">
    <property type="term" value="F:class I DNA-(apurinic or apyrimidinic site) endonuclease activity"/>
    <property type="evidence" value="ECO:0007669"/>
    <property type="project" value="UniProtKB-EC"/>
</dbReference>
<dbReference type="HAMAP" id="MF_00103">
    <property type="entry name" value="Fapy_DNA_glycosyl"/>
    <property type="match status" value="1"/>
</dbReference>
<feature type="domain" description="Formamidopyrimidine-DNA glycosylase catalytic" evidence="17">
    <location>
        <begin position="2"/>
        <end position="115"/>
    </location>
</feature>
<dbReference type="InterPro" id="IPR035937">
    <property type="entry name" value="FPG_N"/>
</dbReference>
<dbReference type="SMART" id="SM00898">
    <property type="entry name" value="Fapy_DNA_glyco"/>
    <property type="match status" value="1"/>
</dbReference>
<evidence type="ECO:0000256" key="10">
    <source>
        <dbReference type="ARBA" id="ARBA00023204"/>
    </source>
</evidence>
<evidence type="ECO:0000256" key="5">
    <source>
        <dbReference type="ARBA" id="ARBA00022763"/>
    </source>
</evidence>
<evidence type="ECO:0000256" key="9">
    <source>
        <dbReference type="ARBA" id="ARBA00023125"/>
    </source>
</evidence>
<dbReference type="NCBIfam" id="TIGR00577">
    <property type="entry name" value="fpg"/>
    <property type="match status" value="1"/>
</dbReference>
<keyword evidence="13 15" id="KW-0326">Glycosidase</keyword>
<dbReference type="EC" id="3.2.2.23" evidence="15"/>
<feature type="active site" description="Proton donor" evidence="15">
    <location>
        <position position="3"/>
    </location>
</feature>
<accession>A0A1G1YXS0</accession>
<dbReference type="GO" id="GO:0003684">
    <property type="term" value="F:damaged DNA binding"/>
    <property type="evidence" value="ECO:0007669"/>
    <property type="project" value="InterPro"/>
</dbReference>
<sequence length="277" mass="31934">MPELPEVQTMADDLKKKIVGRKIVKVWLDWERHIKYPTPKKFKRDIIGAKIVNVSRRAKNVLMDLDKGNLLAIHPRMTGKFLVEHSTKSIRKHVHLILYLNGGLVLTFSDVRKFGKVLFGKKEEILNLPYFRNLGPDPFDKDLSFTKFKEIISIRKKKIKNVLMDQQALAGIGNIYADEILWSAKVHPEKPANSLTSLELKNIFNYMRLILRRAIVLRGTSVSDYRDTSNRPGGFAPRLMVYGKEGVPCKRCRTTIKRIKLNGRSAHYCPKCQRLPK</sequence>
<feature type="binding site" evidence="15">
    <location>
        <position position="155"/>
    </location>
    <ligand>
        <name>DNA</name>
        <dbReference type="ChEBI" id="CHEBI:16991"/>
    </ligand>
</feature>
<feature type="domain" description="FPG-type" evidence="16">
    <location>
        <begin position="240"/>
        <end position="274"/>
    </location>
</feature>
<dbReference type="Gene3D" id="3.20.190.10">
    <property type="entry name" value="MutM-like, N-terminal"/>
    <property type="match status" value="1"/>
</dbReference>
<dbReference type="SMART" id="SM01232">
    <property type="entry name" value="H2TH"/>
    <property type="match status" value="1"/>
</dbReference>
<dbReference type="NCBIfam" id="NF002211">
    <property type="entry name" value="PRK01103.1"/>
    <property type="match status" value="1"/>
</dbReference>
<dbReference type="Pfam" id="PF06827">
    <property type="entry name" value="zf-FPG_IleRS"/>
    <property type="match status" value="1"/>
</dbReference>
<dbReference type="InterPro" id="IPR000214">
    <property type="entry name" value="Znf_DNA_glyclase/AP_lyase"/>
</dbReference>
<keyword evidence="11 15" id="KW-0456">Lyase</keyword>
<evidence type="ECO:0000256" key="3">
    <source>
        <dbReference type="ARBA" id="ARBA00011245"/>
    </source>
</evidence>
<feature type="binding site" evidence="15">
    <location>
        <position position="112"/>
    </location>
    <ligand>
        <name>DNA</name>
        <dbReference type="ChEBI" id="CHEBI:16991"/>
    </ligand>
</feature>
<dbReference type="AlphaFoldDB" id="A0A1G1YXS0"/>
<evidence type="ECO:0000256" key="6">
    <source>
        <dbReference type="ARBA" id="ARBA00022771"/>
    </source>
</evidence>
<dbReference type="EC" id="4.2.99.18" evidence="15"/>
<evidence type="ECO:0000256" key="13">
    <source>
        <dbReference type="ARBA" id="ARBA00023295"/>
    </source>
</evidence>
<dbReference type="InterPro" id="IPR012319">
    <property type="entry name" value="FPG_cat"/>
</dbReference>
<dbReference type="GO" id="GO:0034039">
    <property type="term" value="F:8-oxo-7,8-dihydroguanine DNA N-glycosylase activity"/>
    <property type="evidence" value="ECO:0007669"/>
    <property type="project" value="TreeGrafter"/>
</dbReference>
<evidence type="ECO:0000256" key="2">
    <source>
        <dbReference type="ARBA" id="ARBA00009409"/>
    </source>
</evidence>
<evidence type="ECO:0000259" key="17">
    <source>
        <dbReference type="PROSITE" id="PS51068"/>
    </source>
</evidence>
<evidence type="ECO:0000256" key="1">
    <source>
        <dbReference type="ARBA" id="ARBA00001668"/>
    </source>
</evidence>
<dbReference type="PANTHER" id="PTHR22993:SF9">
    <property type="entry name" value="FORMAMIDOPYRIMIDINE-DNA GLYCOSYLASE"/>
    <property type="match status" value="1"/>
</dbReference>
<comment type="caution">
    <text evidence="18">The sequence shown here is derived from an EMBL/GenBank/DDBJ whole genome shotgun (WGS) entry which is preliminary data.</text>
</comment>
<dbReference type="InterPro" id="IPR010663">
    <property type="entry name" value="Znf_FPG/IleRS"/>
</dbReference>
<dbReference type="PANTHER" id="PTHR22993">
    <property type="entry name" value="FORMAMIDOPYRIMIDINE-DNA GLYCOSYLASE"/>
    <property type="match status" value="1"/>
</dbReference>
<dbReference type="InterPro" id="IPR020629">
    <property type="entry name" value="FPG_Glyclase"/>
</dbReference>
<keyword evidence="8 15" id="KW-0862">Zinc</keyword>
<dbReference type="CDD" id="cd08966">
    <property type="entry name" value="EcFpg-like_N"/>
    <property type="match status" value="1"/>
</dbReference>
<dbReference type="GO" id="GO:0006284">
    <property type="term" value="P:base-excision repair"/>
    <property type="evidence" value="ECO:0007669"/>
    <property type="project" value="InterPro"/>
</dbReference>
<organism evidence="18 19">
    <name type="scientific">Candidatus Colwellbacteria bacterium RIFCSPHIGHO2_02_FULL_43_15</name>
    <dbReference type="NCBI Taxonomy" id="1797686"/>
    <lineage>
        <taxon>Bacteria</taxon>
        <taxon>Candidatus Colwelliibacteriota</taxon>
    </lineage>
</organism>
<dbReference type="SUPFAM" id="SSF46946">
    <property type="entry name" value="S13-like H2TH domain"/>
    <property type="match status" value="1"/>
</dbReference>
<feature type="active site" description="Schiff-base intermediate with DNA" evidence="15">
    <location>
        <position position="2"/>
    </location>
</feature>
<dbReference type="PROSITE" id="PS51066">
    <property type="entry name" value="ZF_FPG_2"/>
    <property type="match status" value="1"/>
</dbReference>
<dbReference type="PROSITE" id="PS51068">
    <property type="entry name" value="FPG_CAT"/>
    <property type="match status" value="1"/>
</dbReference>
<evidence type="ECO:0000256" key="4">
    <source>
        <dbReference type="ARBA" id="ARBA00022723"/>
    </source>
</evidence>
<dbReference type="FunFam" id="1.10.8.50:FF:000003">
    <property type="entry name" value="Formamidopyrimidine-DNA glycosylase"/>
    <property type="match status" value="1"/>
</dbReference>
<reference evidence="18 19" key="1">
    <citation type="journal article" date="2016" name="Nat. Commun.">
        <title>Thousands of microbial genomes shed light on interconnected biogeochemical processes in an aquifer system.</title>
        <authorList>
            <person name="Anantharaman K."/>
            <person name="Brown C.T."/>
            <person name="Hug L.A."/>
            <person name="Sharon I."/>
            <person name="Castelle C.J."/>
            <person name="Probst A.J."/>
            <person name="Thomas B.C."/>
            <person name="Singh A."/>
            <person name="Wilkins M.J."/>
            <person name="Karaoz U."/>
            <person name="Brodie E.L."/>
            <person name="Williams K.H."/>
            <person name="Hubbard S.S."/>
            <person name="Banfield J.F."/>
        </authorList>
    </citation>
    <scope>NUCLEOTIDE SEQUENCE [LARGE SCALE GENOMIC DNA]</scope>
</reference>
<dbReference type="SUPFAM" id="SSF81624">
    <property type="entry name" value="N-terminal domain of MutM-like DNA repair proteins"/>
    <property type="match status" value="1"/>
</dbReference>
<dbReference type="InterPro" id="IPR015886">
    <property type="entry name" value="H2TH_FPG"/>
</dbReference>
<dbReference type="Proteomes" id="UP000178651">
    <property type="component" value="Unassembled WGS sequence"/>
</dbReference>
<dbReference type="SUPFAM" id="SSF57716">
    <property type="entry name" value="Glucocorticoid receptor-like (DNA-binding domain)"/>
    <property type="match status" value="1"/>
</dbReference>
<keyword evidence="6 15" id="KW-0863">Zinc-finger</keyword>
<evidence type="ECO:0000256" key="7">
    <source>
        <dbReference type="ARBA" id="ARBA00022801"/>
    </source>
</evidence>
<dbReference type="Pfam" id="PF01149">
    <property type="entry name" value="Fapy_DNA_glyco"/>
    <property type="match status" value="1"/>
</dbReference>
<evidence type="ECO:0000313" key="18">
    <source>
        <dbReference type="EMBL" id="OGY57152.1"/>
    </source>
</evidence>
<evidence type="ECO:0000256" key="8">
    <source>
        <dbReference type="ARBA" id="ARBA00022833"/>
    </source>
</evidence>
<evidence type="ECO:0000256" key="11">
    <source>
        <dbReference type="ARBA" id="ARBA00023239"/>
    </source>
</evidence>
<keyword evidence="5 15" id="KW-0227">DNA damage</keyword>
<keyword evidence="12 15" id="KW-0511">Multifunctional enzyme</keyword>
<comment type="similarity">
    <text evidence="2 15">Belongs to the FPG family.</text>
</comment>
<dbReference type="Pfam" id="PF06831">
    <property type="entry name" value="H2TH"/>
    <property type="match status" value="1"/>
</dbReference>
<proteinExistence type="inferred from homology"/>
<feature type="binding site" evidence="15">
    <location>
        <position position="93"/>
    </location>
    <ligand>
        <name>DNA</name>
        <dbReference type="ChEBI" id="CHEBI:16991"/>
    </ligand>
</feature>
<name>A0A1G1YXS0_9BACT</name>
<evidence type="ECO:0000313" key="19">
    <source>
        <dbReference type="Proteomes" id="UP000178651"/>
    </source>
</evidence>
<dbReference type="InterPro" id="IPR010979">
    <property type="entry name" value="Ribosomal_uS13-like_H2TH"/>
</dbReference>
<evidence type="ECO:0000259" key="16">
    <source>
        <dbReference type="PROSITE" id="PS51066"/>
    </source>
</evidence>
<dbReference type="GO" id="GO:0008270">
    <property type="term" value="F:zinc ion binding"/>
    <property type="evidence" value="ECO:0007669"/>
    <property type="project" value="UniProtKB-UniRule"/>
</dbReference>
<keyword evidence="4 15" id="KW-0479">Metal-binding</keyword>
<feature type="active site" description="Proton donor; for beta-elimination activity" evidence="15">
    <location>
        <position position="59"/>
    </location>
</feature>
<comment type="function">
    <text evidence="15">Involved in base excision repair of DNA damaged by oxidation or by mutagenic agents. Acts as DNA glycosylase that recognizes and removes damaged bases. Has a preference for oxidized purines, such as 7,8-dihydro-8-oxoguanine (8-oxoG). Has AP (apurinic/apyrimidinic) lyase activity and introduces nicks in the DNA strand. Cleaves the DNA backbone by beta-delta elimination to generate a single-strand break at the site of the removed base with both 3'- and 5'-phosphates.</text>
</comment>
<evidence type="ECO:0000256" key="14">
    <source>
        <dbReference type="ARBA" id="ARBA00044632"/>
    </source>
</evidence>
<keyword evidence="10 15" id="KW-0234">DNA repair</keyword>
<dbReference type="Gene3D" id="1.10.8.50">
    <property type="match status" value="1"/>
</dbReference>
<keyword evidence="9 15" id="KW-0238">DNA-binding</keyword>
<gene>
    <name evidence="15" type="primary">mutM</name>
    <name evidence="15" type="synonym">fpg</name>
    <name evidence="18" type="ORF">A3D47_00135</name>
</gene>
<evidence type="ECO:0000256" key="15">
    <source>
        <dbReference type="HAMAP-Rule" id="MF_00103"/>
    </source>
</evidence>
<dbReference type="EMBL" id="MHIU01000045">
    <property type="protein sequence ID" value="OGY57152.1"/>
    <property type="molecule type" value="Genomic_DNA"/>
</dbReference>
<comment type="cofactor">
    <cofactor evidence="15">
        <name>Zn(2+)</name>
        <dbReference type="ChEBI" id="CHEBI:29105"/>
    </cofactor>
    <text evidence="15">Binds 1 zinc ion per subunit.</text>
</comment>
<comment type="catalytic activity">
    <reaction evidence="14 15">
        <text>2'-deoxyribonucleotide-(2'-deoxyribose 5'-phosphate)-2'-deoxyribonucleotide-DNA = a 3'-end 2'-deoxyribonucleotide-(2,3-dehydro-2,3-deoxyribose 5'-phosphate)-DNA + a 5'-end 5'-phospho-2'-deoxyribonucleoside-DNA + H(+)</text>
        <dbReference type="Rhea" id="RHEA:66592"/>
        <dbReference type="Rhea" id="RHEA-COMP:13180"/>
        <dbReference type="Rhea" id="RHEA-COMP:16897"/>
        <dbReference type="Rhea" id="RHEA-COMP:17067"/>
        <dbReference type="ChEBI" id="CHEBI:15378"/>
        <dbReference type="ChEBI" id="CHEBI:136412"/>
        <dbReference type="ChEBI" id="CHEBI:157695"/>
        <dbReference type="ChEBI" id="CHEBI:167181"/>
        <dbReference type="EC" id="4.2.99.18"/>
    </reaction>
</comment>
<keyword evidence="7 15" id="KW-0378">Hydrolase</keyword>
<protein>
    <recommendedName>
        <fullName evidence="15">Formamidopyrimidine-DNA glycosylase</fullName>
        <shortName evidence="15">Fapy-DNA glycosylase</shortName>
        <ecNumber evidence="15">3.2.2.23</ecNumber>
    </recommendedName>
    <alternativeName>
        <fullName evidence="15">DNA-(apurinic or apyrimidinic site) lyase MutM</fullName>
        <shortName evidence="15">AP lyase MutM</shortName>
        <ecNumber evidence="15">4.2.99.18</ecNumber>
    </alternativeName>
</protein>
<comment type="catalytic activity">
    <reaction evidence="1 15">
        <text>Hydrolysis of DNA containing ring-opened 7-methylguanine residues, releasing 2,6-diamino-4-hydroxy-5-(N-methyl)formamidopyrimidine.</text>
        <dbReference type="EC" id="3.2.2.23"/>
    </reaction>
</comment>
<evidence type="ECO:0000256" key="12">
    <source>
        <dbReference type="ARBA" id="ARBA00023268"/>
    </source>
</evidence>
<comment type="subunit">
    <text evidence="3 15">Monomer.</text>
</comment>